<reference evidence="2" key="2">
    <citation type="submission" date="2017-02" db="UniProtKB">
        <authorList>
            <consortium name="WormBaseParasite"/>
        </authorList>
    </citation>
    <scope>IDENTIFICATION</scope>
</reference>
<accession>A0A0K0DDV7</accession>
<dbReference type="AlphaFoldDB" id="A0A0K0DDV7"/>
<keyword evidence="1" id="KW-1185">Reference proteome</keyword>
<evidence type="ECO:0000313" key="1">
    <source>
        <dbReference type="Proteomes" id="UP000035642"/>
    </source>
</evidence>
<proteinExistence type="predicted"/>
<dbReference type="WBParaSite" id="ACAC_0000896201-mRNA-1">
    <property type="protein sequence ID" value="ACAC_0000896201-mRNA-1"/>
    <property type="gene ID" value="ACAC_0000896201"/>
</dbReference>
<evidence type="ECO:0000313" key="2">
    <source>
        <dbReference type="WBParaSite" id="ACAC_0000896201-mRNA-1"/>
    </source>
</evidence>
<reference evidence="1" key="1">
    <citation type="submission" date="2012-09" db="EMBL/GenBank/DDBJ databases">
        <authorList>
            <person name="Martin A.A."/>
        </authorList>
    </citation>
    <scope>NUCLEOTIDE SEQUENCE</scope>
</reference>
<name>A0A0K0DDV7_ANGCA</name>
<organism evidence="1 2">
    <name type="scientific">Angiostrongylus cantonensis</name>
    <name type="common">Rat lungworm</name>
    <dbReference type="NCBI Taxonomy" id="6313"/>
    <lineage>
        <taxon>Eukaryota</taxon>
        <taxon>Metazoa</taxon>
        <taxon>Ecdysozoa</taxon>
        <taxon>Nematoda</taxon>
        <taxon>Chromadorea</taxon>
        <taxon>Rhabditida</taxon>
        <taxon>Rhabditina</taxon>
        <taxon>Rhabditomorpha</taxon>
        <taxon>Strongyloidea</taxon>
        <taxon>Metastrongylidae</taxon>
        <taxon>Angiostrongylus</taxon>
    </lineage>
</organism>
<dbReference type="Proteomes" id="UP000035642">
    <property type="component" value="Unassembled WGS sequence"/>
</dbReference>
<dbReference type="STRING" id="6313.A0A0K0DDV7"/>
<protein>
    <submittedName>
        <fullName evidence="2">Uncharacterized protein</fullName>
    </submittedName>
</protein>
<sequence length="126" mass="13627">MTSGGETTGERLENLGLCRASLEPDLTNKRTRRNGDCFLLCTYNARTLSTDAELHTLAVAADRIKFHVIALQGTKIKKTDIRQLNNGTLVIRGKKVPSRNVGGVGLVVHPSIVNPVDLSSDTSTPE</sequence>